<evidence type="ECO:0000256" key="2">
    <source>
        <dbReference type="SAM" id="SignalP"/>
    </source>
</evidence>
<proteinExistence type="predicted"/>
<feature type="coiled-coil region" evidence="1">
    <location>
        <begin position="201"/>
        <end position="266"/>
    </location>
</feature>
<keyword evidence="2" id="KW-0732">Signal</keyword>
<accession>A0A8B6D4H7</accession>
<dbReference type="AlphaFoldDB" id="A0A8B6D4H7"/>
<evidence type="ECO:0000313" key="3">
    <source>
        <dbReference type="EMBL" id="VDI13312.1"/>
    </source>
</evidence>
<keyword evidence="4" id="KW-1185">Reference proteome</keyword>
<protein>
    <recommendedName>
        <fullName evidence="5">DZIP3-like HEPN domain-containing protein</fullName>
    </recommendedName>
</protein>
<sequence>MGQRDFALLFLCITDLGAEIVRDLAIDKIGKHCSFTDYIATVKHHMYHQWDKKKRICCACPKPGCAIKKTVQLSKILFEKLFVYVKGVCHNGYTRKNGLAQVQICVCEYKVRNVSITDLDLTELNSVLLNSPLSSLLTACENNKLSALMNVRNKVCHSIGSNTFSEFELISLWTELFEALCKLSTIQSKYLKMMIEDKKQKDLSETELTELLLKVDKIEKDTEILTDHIELTKKLATEVEDIKISNKRLEEDNRNLREQMGELKKYVGNCTASISFSSLATPGLRLEEVSKEIDIKMKLTTIDEEKMRNGLEKETSLNRNDGLIFNAVKEGCILLEINALSDIFSSEKILNSTLQALVERILTAGEVNTSEKAEIFLNLCIKSPLTAELTQKHYNKTTSSLKH</sequence>
<feature type="chain" id="PRO_5032513147" description="DZIP3-like HEPN domain-containing protein" evidence="2">
    <location>
        <begin position="19"/>
        <end position="403"/>
    </location>
</feature>
<dbReference type="Proteomes" id="UP000596742">
    <property type="component" value="Unassembled WGS sequence"/>
</dbReference>
<name>A0A8B6D4H7_MYTGA</name>
<feature type="signal peptide" evidence="2">
    <location>
        <begin position="1"/>
        <end position="18"/>
    </location>
</feature>
<gene>
    <name evidence="3" type="ORF">MGAL_10B043641</name>
</gene>
<dbReference type="OrthoDB" id="10352667at2759"/>
<dbReference type="EMBL" id="UYJE01002746">
    <property type="protein sequence ID" value="VDI13312.1"/>
    <property type="molecule type" value="Genomic_DNA"/>
</dbReference>
<evidence type="ECO:0000313" key="4">
    <source>
        <dbReference type="Proteomes" id="UP000596742"/>
    </source>
</evidence>
<comment type="caution">
    <text evidence="3">The sequence shown here is derived from an EMBL/GenBank/DDBJ whole genome shotgun (WGS) entry which is preliminary data.</text>
</comment>
<organism evidence="3 4">
    <name type="scientific">Mytilus galloprovincialis</name>
    <name type="common">Mediterranean mussel</name>
    <dbReference type="NCBI Taxonomy" id="29158"/>
    <lineage>
        <taxon>Eukaryota</taxon>
        <taxon>Metazoa</taxon>
        <taxon>Spiralia</taxon>
        <taxon>Lophotrochozoa</taxon>
        <taxon>Mollusca</taxon>
        <taxon>Bivalvia</taxon>
        <taxon>Autobranchia</taxon>
        <taxon>Pteriomorphia</taxon>
        <taxon>Mytilida</taxon>
        <taxon>Mytiloidea</taxon>
        <taxon>Mytilidae</taxon>
        <taxon>Mytilinae</taxon>
        <taxon>Mytilus</taxon>
    </lineage>
</organism>
<evidence type="ECO:0000256" key="1">
    <source>
        <dbReference type="SAM" id="Coils"/>
    </source>
</evidence>
<reference evidence="3" key="1">
    <citation type="submission" date="2018-11" db="EMBL/GenBank/DDBJ databases">
        <authorList>
            <person name="Alioto T."/>
            <person name="Alioto T."/>
        </authorList>
    </citation>
    <scope>NUCLEOTIDE SEQUENCE</scope>
</reference>
<evidence type="ECO:0008006" key="5">
    <source>
        <dbReference type="Google" id="ProtNLM"/>
    </source>
</evidence>
<keyword evidence="1" id="KW-0175">Coiled coil</keyword>